<sequence length="384" mass="39860">MDGATVSVAVIVVGPTKVTGPGLVDLELAEAAMQSIDDDLALVDERAMDVDELWREVLGSATGGACDEIVLMCPSWWAVSRVERICAAAGAWSADVAVLRRTEALTVATIVEVAPEFVVVHADGQRHAIARVNPPSAVIDAVVACVEGLAAVTIDVPGGIGLFGADLVRALRRPGVEVTIAGDQSLVRAVRGLHRLDHRGALPTRWRPTPRAAAVGAAILSASALAALAIGLDGRADGPPDVTWLVEGRVAVEVPAQWTVERITSGPGSARVEVASPANPLEAIHVTQSRVPAAQTLEAAAASLSNALAGEPEGVFVDFTARGERAHRAAVTYREVRADRGIDWTVLLDGDVRIAIGCQGPGERPGPEDVCDRAIGSAHAVGRK</sequence>
<proteinExistence type="predicted"/>
<accession>A0A502E9K2</accession>
<dbReference type="InterPro" id="IPR023840">
    <property type="entry name" value="T7SS_Rv3446c"/>
</dbReference>
<name>A0A502E9K2_9MYCO</name>
<evidence type="ECO:0000313" key="2">
    <source>
        <dbReference type="Proteomes" id="UP000320095"/>
    </source>
</evidence>
<dbReference type="NCBIfam" id="TIGR03931">
    <property type="entry name" value="T7SS_Rv3446c"/>
    <property type="match status" value="1"/>
</dbReference>
<reference evidence="1 2" key="1">
    <citation type="journal article" date="2019" name="Environ. Microbiol.">
        <title>Species interactions and distinct microbial communities in high Arctic permafrost affected cryosols are associated with the CH4 and CO2 gas fluxes.</title>
        <authorList>
            <person name="Altshuler I."/>
            <person name="Hamel J."/>
            <person name="Turney S."/>
            <person name="Magnuson E."/>
            <person name="Levesque R."/>
            <person name="Greer C."/>
            <person name="Whyte L.G."/>
        </authorList>
    </citation>
    <scope>NUCLEOTIDE SEQUENCE [LARGE SCALE GENOMIC DNA]</scope>
    <source>
        <strain evidence="1 2">S5.20</strain>
    </source>
</reference>
<dbReference type="Proteomes" id="UP000320095">
    <property type="component" value="Unassembled WGS sequence"/>
</dbReference>
<dbReference type="EMBL" id="RCZG01000004">
    <property type="protein sequence ID" value="TPG34398.1"/>
    <property type="molecule type" value="Genomic_DNA"/>
</dbReference>
<gene>
    <name evidence="1" type="ORF">EAH80_12590</name>
</gene>
<keyword evidence="2" id="KW-1185">Reference proteome</keyword>
<evidence type="ECO:0000313" key="1">
    <source>
        <dbReference type="EMBL" id="TPG34398.1"/>
    </source>
</evidence>
<dbReference type="AlphaFoldDB" id="A0A502E9K2"/>
<comment type="caution">
    <text evidence="1">The sequence shown here is derived from an EMBL/GenBank/DDBJ whole genome shotgun (WGS) entry which is preliminary data.</text>
</comment>
<organism evidence="1 2">
    <name type="scientific">Mycolicibacterium hodleri</name>
    <dbReference type="NCBI Taxonomy" id="49897"/>
    <lineage>
        <taxon>Bacteria</taxon>
        <taxon>Bacillati</taxon>
        <taxon>Actinomycetota</taxon>
        <taxon>Actinomycetes</taxon>
        <taxon>Mycobacteriales</taxon>
        <taxon>Mycobacteriaceae</taxon>
        <taxon>Mycolicibacterium</taxon>
    </lineage>
</organism>
<protein>
    <submittedName>
        <fullName evidence="1">Type VII secretion-associated protein</fullName>
    </submittedName>
</protein>